<keyword evidence="4" id="KW-0356">Hemostasis</keyword>
<evidence type="ECO:0000313" key="15">
    <source>
        <dbReference type="RefSeq" id="XP_054831354.1"/>
    </source>
</evidence>
<keyword evidence="6" id="KW-0130">Cell adhesion</keyword>
<keyword evidence="10" id="KW-1015">Disulfide bond</keyword>
<dbReference type="InterPro" id="IPR001611">
    <property type="entry name" value="Leu-rich_rpt"/>
</dbReference>
<evidence type="ECO:0000256" key="4">
    <source>
        <dbReference type="ARBA" id="ARBA00022696"/>
    </source>
</evidence>
<evidence type="ECO:0000256" key="5">
    <source>
        <dbReference type="ARBA" id="ARBA00022729"/>
    </source>
</evidence>
<feature type="transmembrane region" description="Helical" evidence="11">
    <location>
        <begin position="176"/>
        <end position="201"/>
    </location>
</feature>
<evidence type="ECO:0000259" key="13">
    <source>
        <dbReference type="SMART" id="SM00082"/>
    </source>
</evidence>
<dbReference type="RefSeq" id="XP_054831354.1">
    <property type="nucleotide sequence ID" value="XM_054975379.1"/>
</dbReference>
<protein>
    <submittedName>
        <fullName evidence="15">Platelet glycoprotein IX isoform X1</fullName>
    </submittedName>
</protein>
<proteinExistence type="predicted"/>
<dbReference type="KEGG" id="emc:129327009"/>
<dbReference type="Proteomes" id="UP001190640">
    <property type="component" value="Chromosome 4"/>
</dbReference>
<dbReference type="SUPFAM" id="SSF52058">
    <property type="entry name" value="L domain-like"/>
    <property type="match status" value="1"/>
</dbReference>
<dbReference type="GeneID" id="129327009"/>
<dbReference type="PANTHER" id="PTHR22650">
    <property type="entry name" value="GLYCOPROTEIN IB BETA"/>
    <property type="match status" value="1"/>
</dbReference>
<accession>A0AA97J5J2</accession>
<evidence type="ECO:0000256" key="9">
    <source>
        <dbReference type="ARBA" id="ARBA00023136"/>
    </source>
</evidence>
<keyword evidence="3 11" id="KW-0812">Transmembrane</keyword>
<evidence type="ECO:0000313" key="14">
    <source>
        <dbReference type="Proteomes" id="UP001190640"/>
    </source>
</evidence>
<name>A0AA97J5J2_EUBMA</name>
<keyword evidence="7 11" id="KW-1133">Transmembrane helix</keyword>
<gene>
    <name evidence="15" type="primary">GP9</name>
</gene>
<reference evidence="15" key="1">
    <citation type="submission" date="2025-08" db="UniProtKB">
        <authorList>
            <consortium name="RefSeq"/>
        </authorList>
    </citation>
    <scope>IDENTIFICATION</scope>
    <source>
        <tissue evidence="15">Blood</tissue>
    </source>
</reference>
<keyword evidence="8" id="KW-0094">Blood coagulation</keyword>
<dbReference type="InterPro" id="IPR052313">
    <property type="entry name" value="GPIb-IX-V_Complex"/>
</dbReference>
<evidence type="ECO:0000256" key="10">
    <source>
        <dbReference type="ARBA" id="ARBA00023157"/>
    </source>
</evidence>
<comment type="subcellular location">
    <subcellularLocation>
        <location evidence="1">Membrane</location>
        <topology evidence="1">Single-pass type I membrane protein</topology>
    </subcellularLocation>
</comment>
<evidence type="ECO:0000256" key="7">
    <source>
        <dbReference type="ARBA" id="ARBA00022989"/>
    </source>
</evidence>
<dbReference type="SMART" id="SM00013">
    <property type="entry name" value="LRRNT"/>
    <property type="match status" value="1"/>
</dbReference>
<dbReference type="CTD" id="2815"/>
<evidence type="ECO:0000256" key="1">
    <source>
        <dbReference type="ARBA" id="ARBA00004479"/>
    </source>
</evidence>
<keyword evidence="14" id="KW-1185">Reference proteome</keyword>
<dbReference type="Gene3D" id="3.80.10.10">
    <property type="entry name" value="Ribonuclease Inhibitor"/>
    <property type="match status" value="1"/>
</dbReference>
<feature type="domain" description="LRRCT" evidence="13">
    <location>
        <begin position="116"/>
        <end position="167"/>
    </location>
</feature>
<evidence type="ECO:0000256" key="2">
    <source>
        <dbReference type="ARBA" id="ARBA00022614"/>
    </source>
</evidence>
<evidence type="ECO:0000256" key="6">
    <source>
        <dbReference type="ARBA" id="ARBA00022889"/>
    </source>
</evidence>
<dbReference type="InterPro" id="IPR000372">
    <property type="entry name" value="LRRNT"/>
</dbReference>
<dbReference type="GO" id="GO:0007155">
    <property type="term" value="P:cell adhesion"/>
    <property type="evidence" value="ECO:0007669"/>
    <property type="project" value="UniProtKB-KW"/>
</dbReference>
<dbReference type="InterPro" id="IPR032675">
    <property type="entry name" value="LRR_dom_sf"/>
</dbReference>
<dbReference type="PANTHER" id="PTHR22650:SF9">
    <property type="entry name" value="LRRCT DOMAIN-CONTAINING PROTEIN"/>
    <property type="match status" value="1"/>
</dbReference>
<dbReference type="SMART" id="SM00082">
    <property type="entry name" value="LRRCT"/>
    <property type="match status" value="1"/>
</dbReference>
<dbReference type="InterPro" id="IPR000483">
    <property type="entry name" value="Cys-rich_flank_reg_C"/>
</dbReference>
<keyword evidence="2" id="KW-0433">Leucine-rich repeat</keyword>
<evidence type="ECO:0000256" key="3">
    <source>
        <dbReference type="ARBA" id="ARBA00022692"/>
    </source>
</evidence>
<sequence length="210" mass="23858">MTWKIGSQNEALFNKNTKSHLIRRKHLYKKMVTCQGLLIFLFLETSYASSCPDVCTCSPSNSQPLKVDCSFRELETLPLIPNSTQELYLQHNNLESIPAGAFDYLQGLNVINLSSNPWHCDCGLWYLKNWMEDQAGGLHSSGVKCSSPPSLRQKPMSELTNELTSCSSPTKCCFDFLYIDAFLLVLVTVWFSFLIGSFMMVKKIKFIMKI</sequence>
<dbReference type="AlphaFoldDB" id="A0AA97J5J2"/>
<dbReference type="Pfam" id="PF13855">
    <property type="entry name" value="LRR_8"/>
    <property type="match status" value="1"/>
</dbReference>
<evidence type="ECO:0000256" key="8">
    <source>
        <dbReference type="ARBA" id="ARBA00023084"/>
    </source>
</evidence>
<evidence type="ECO:0000256" key="11">
    <source>
        <dbReference type="SAM" id="Phobius"/>
    </source>
</evidence>
<dbReference type="GO" id="GO:0016020">
    <property type="term" value="C:membrane"/>
    <property type="evidence" value="ECO:0007669"/>
    <property type="project" value="UniProtKB-SubCell"/>
</dbReference>
<evidence type="ECO:0000259" key="12">
    <source>
        <dbReference type="SMART" id="SM00013"/>
    </source>
</evidence>
<feature type="domain" description="LRRNT" evidence="12">
    <location>
        <begin position="50"/>
        <end position="86"/>
    </location>
</feature>
<dbReference type="GO" id="GO:0007596">
    <property type="term" value="P:blood coagulation"/>
    <property type="evidence" value="ECO:0007669"/>
    <property type="project" value="UniProtKB-KW"/>
</dbReference>
<keyword evidence="5" id="KW-0732">Signal</keyword>
<keyword evidence="9 11" id="KW-0472">Membrane</keyword>
<organism evidence="14 15">
    <name type="scientific">Eublepharis macularius</name>
    <name type="common">Leopard gecko</name>
    <name type="synonym">Cyrtodactylus macularius</name>
    <dbReference type="NCBI Taxonomy" id="481883"/>
    <lineage>
        <taxon>Eukaryota</taxon>
        <taxon>Metazoa</taxon>
        <taxon>Chordata</taxon>
        <taxon>Craniata</taxon>
        <taxon>Vertebrata</taxon>
        <taxon>Euteleostomi</taxon>
        <taxon>Lepidosauria</taxon>
        <taxon>Squamata</taxon>
        <taxon>Bifurcata</taxon>
        <taxon>Gekkota</taxon>
        <taxon>Eublepharidae</taxon>
        <taxon>Eublepharinae</taxon>
        <taxon>Eublepharis</taxon>
    </lineage>
</organism>